<dbReference type="Proteomes" id="UP000712600">
    <property type="component" value="Unassembled WGS sequence"/>
</dbReference>
<evidence type="ECO:0000313" key="6">
    <source>
        <dbReference type="EMBL" id="KAF3537839.1"/>
    </source>
</evidence>
<proteinExistence type="predicted"/>
<keyword evidence="3" id="KW-0949">S-adenosyl-L-methionine</keyword>
<organism evidence="6 7">
    <name type="scientific">Brassica cretica</name>
    <name type="common">Mustard</name>
    <dbReference type="NCBI Taxonomy" id="69181"/>
    <lineage>
        <taxon>Eukaryota</taxon>
        <taxon>Viridiplantae</taxon>
        <taxon>Streptophyta</taxon>
        <taxon>Embryophyta</taxon>
        <taxon>Tracheophyta</taxon>
        <taxon>Spermatophyta</taxon>
        <taxon>Magnoliopsida</taxon>
        <taxon>eudicotyledons</taxon>
        <taxon>Gunneridae</taxon>
        <taxon>Pentapetalae</taxon>
        <taxon>rosids</taxon>
        <taxon>malvids</taxon>
        <taxon>Brassicales</taxon>
        <taxon>Brassicaceae</taxon>
        <taxon>Brassiceae</taxon>
        <taxon>Brassica</taxon>
    </lineage>
</organism>
<accession>A0A8S9Q5C2</accession>
<dbReference type="GO" id="GO:0046872">
    <property type="term" value="F:metal ion binding"/>
    <property type="evidence" value="ECO:0007669"/>
    <property type="project" value="UniProtKB-KW"/>
</dbReference>
<dbReference type="Gene3D" id="1.10.1200.270">
    <property type="entry name" value="Methyltransferase, alpha-helical capping domain"/>
    <property type="match status" value="1"/>
</dbReference>
<dbReference type="InterPro" id="IPR029063">
    <property type="entry name" value="SAM-dependent_MTases_sf"/>
</dbReference>
<dbReference type="SUPFAM" id="SSF53335">
    <property type="entry name" value="S-adenosyl-L-methionine-dependent methyltransferases"/>
    <property type="match status" value="1"/>
</dbReference>
<dbReference type="AlphaFoldDB" id="A0A8S9Q5C2"/>
<dbReference type="EMBL" id="QGKX02001290">
    <property type="protein sequence ID" value="KAF3537839.1"/>
    <property type="molecule type" value="Genomic_DNA"/>
</dbReference>
<sequence length="387" mass="43291">MVDAYAFGHVGYLGTKEKTKKRYLLTIGDIFIEDGNKMLRFGSDWRGCVRNCCLRIESVRVLIEVAKEKISEAISTKLEINSASNRFNIADFGCSTGPNTFLAVQNIIDAVGQKYRKKTQKNPDDNIEFQVLFNDHSNNDFNTLFQTLPPTKGYFVAGVPGSFFGRVLPRDSLHVGHCSYSLHWLSQVPKGIADPNSPAWNKDIHCTGFSEEVAEAYLDQFKVDMGSFLKARGEELVSGGLLFLLGSCVPDGVKMSETMKGMLLDHLGNCLNDVAKEGLINQEELDSFNFPIYPAHVAEFKSVIEDNGCFTIEAFEKISHANEEFPLDPEFLATSNKVTFGGVIESRFGKEALERTNELYEKKCPEILPELANAKSGMQFFIMLRRN</sequence>
<evidence type="ECO:0000256" key="4">
    <source>
        <dbReference type="ARBA" id="ARBA00022723"/>
    </source>
</evidence>
<name>A0A8S9Q5C2_BRACR</name>
<gene>
    <name evidence="6" type="ORF">F2Q69_00020019</name>
</gene>
<dbReference type="InterPro" id="IPR042086">
    <property type="entry name" value="MeTrfase_capping"/>
</dbReference>
<dbReference type="GO" id="GO:0008168">
    <property type="term" value="F:methyltransferase activity"/>
    <property type="evidence" value="ECO:0007669"/>
    <property type="project" value="UniProtKB-KW"/>
</dbReference>
<keyword evidence="2" id="KW-0808">Transferase</keyword>
<reference evidence="6" key="1">
    <citation type="submission" date="2019-12" db="EMBL/GenBank/DDBJ databases">
        <title>Genome sequencing and annotation of Brassica cretica.</title>
        <authorList>
            <person name="Studholme D.J."/>
            <person name="Sarris P."/>
        </authorList>
    </citation>
    <scope>NUCLEOTIDE SEQUENCE</scope>
    <source>
        <strain evidence="6">PFS-109/04</strain>
        <tissue evidence="6">Leaf</tissue>
    </source>
</reference>
<evidence type="ECO:0000313" key="7">
    <source>
        <dbReference type="Proteomes" id="UP000712600"/>
    </source>
</evidence>
<dbReference type="GO" id="GO:0032259">
    <property type="term" value="P:methylation"/>
    <property type="evidence" value="ECO:0007669"/>
    <property type="project" value="UniProtKB-KW"/>
</dbReference>
<protein>
    <submittedName>
        <fullName evidence="6">Uncharacterized protein</fullName>
    </submittedName>
</protein>
<dbReference type="Pfam" id="PF03492">
    <property type="entry name" value="Methyltransf_7"/>
    <property type="match status" value="1"/>
</dbReference>
<dbReference type="InterPro" id="IPR005299">
    <property type="entry name" value="MeTrfase_7"/>
</dbReference>
<evidence type="ECO:0000256" key="1">
    <source>
        <dbReference type="ARBA" id="ARBA00022603"/>
    </source>
</evidence>
<keyword evidence="4" id="KW-0479">Metal-binding</keyword>
<keyword evidence="5" id="KW-0460">Magnesium</keyword>
<evidence type="ECO:0000256" key="2">
    <source>
        <dbReference type="ARBA" id="ARBA00022679"/>
    </source>
</evidence>
<evidence type="ECO:0000256" key="3">
    <source>
        <dbReference type="ARBA" id="ARBA00022691"/>
    </source>
</evidence>
<dbReference type="Gene3D" id="3.40.50.150">
    <property type="entry name" value="Vaccinia Virus protein VP39"/>
    <property type="match status" value="1"/>
</dbReference>
<evidence type="ECO:0000256" key="5">
    <source>
        <dbReference type="ARBA" id="ARBA00022842"/>
    </source>
</evidence>
<dbReference type="PANTHER" id="PTHR31009">
    <property type="entry name" value="S-ADENOSYL-L-METHIONINE:CARBOXYL METHYLTRANSFERASE FAMILY PROTEIN"/>
    <property type="match status" value="1"/>
</dbReference>
<keyword evidence="1" id="KW-0489">Methyltransferase</keyword>
<comment type="caution">
    <text evidence="6">The sequence shown here is derived from an EMBL/GenBank/DDBJ whole genome shotgun (WGS) entry which is preliminary data.</text>
</comment>